<organism evidence="3 4">
    <name type="scientific">Camellia sinensis var. sinensis</name>
    <name type="common">China tea</name>
    <dbReference type="NCBI Taxonomy" id="542762"/>
    <lineage>
        <taxon>Eukaryota</taxon>
        <taxon>Viridiplantae</taxon>
        <taxon>Streptophyta</taxon>
        <taxon>Embryophyta</taxon>
        <taxon>Tracheophyta</taxon>
        <taxon>Spermatophyta</taxon>
        <taxon>Magnoliopsida</taxon>
        <taxon>eudicotyledons</taxon>
        <taxon>Gunneridae</taxon>
        <taxon>Pentapetalae</taxon>
        <taxon>asterids</taxon>
        <taxon>Ericales</taxon>
        <taxon>Theaceae</taxon>
        <taxon>Camellia</taxon>
    </lineage>
</organism>
<dbReference type="Pfam" id="PF00561">
    <property type="entry name" value="Abhydrolase_1"/>
    <property type="match status" value="1"/>
</dbReference>
<feature type="domain" description="AB hydrolase-1" evidence="2">
    <location>
        <begin position="11"/>
        <end position="118"/>
    </location>
</feature>
<keyword evidence="4" id="KW-1185">Reference proteome</keyword>
<evidence type="ECO:0000313" key="3">
    <source>
        <dbReference type="EMBL" id="THF97989.1"/>
    </source>
</evidence>
<dbReference type="AlphaFoldDB" id="A0A4S4D6G7"/>
<comment type="caution">
    <text evidence="3">The sequence shown here is derived from an EMBL/GenBank/DDBJ whole genome shotgun (WGS) entry which is preliminary data.</text>
</comment>
<dbReference type="GO" id="GO:0080030">
    <property type="term" value="F:methyl indole-3-acetate esterase activity"/>
    <property type="evidence" value="ECO:0007669"/>
    <property type="project" value="TreeGrafter"/>
</dbReference>
<accession>A0A4S4D6G7</accession>
<dbReference type="GO" id="GO:0009694">
    <property type="term" value="P:jasmonic acid metabolic process"/>
    <property type="evidence" value="ECO:0007669"/>
    <property type="project" value="TreeGrafter"/>
</dbReference>
<dbReference type="SUPFAM" id="SSF53474">
    <property type="entry name" value="alpha/beta-Hydrolases"/>
    <property type="match status" value="1"/>
</dbReference>
<reference evidence="3 4" key="1">
    <citation type="journal article" date="2018" name="Proc. Natl. Acad. Sci. U.S.A.">
        <title>Draft genome sequence of Camellia sinensis var. sinensis provides insights into the evolution of the tea genome and tea quality.</title>
        <authorList>
            <person name="Wei C."/>
            <person name="Yang H."/>
            <person name="Wang S."/>
            <person name="Zhao J."/>
            <person name="Liu C."/>
            <person name="Gao L."/>
            <person name="Xia E."/>
            <person name="Lu Y."/>
            <person name="Tai Y."/>
            <person name="She G."/>
            <person name="Sun J."/>
            <person name="Cao H."/>
            <person name="Tong W."/>
            <person name="Gao Q."/>
            <person name="Li Y."/>
            <person name="Deng W."/>
            <person name="Jiang X."/>
            <person name="Wang W."/>
            <person name="Chen Q."/>
            <person name="Zhang S."/>
            <person name="Li H."/>
            <person name="Wu J."/>
            <person name="Wang P."/>
            <person name="Li P."/>
            <person name="Shi C."/>
            <person name="Zheng F."/>
            <person name="Jian J."/>
            <person name="Huang B."/>
            <person name="Shan D."/>
            <person name="Shi M."/>
            <person name="Fang C."/>
            <person name="Yue Y."/>
            <person name="Li F."/>
            <person name="Li D."/>
            <person name="Wei S."/>
            <person name="Han B."/>
            <person name="Jiang C."/>
            <person name="Yin Y."/>
            <person name="Xia T."/>
            <person name="Zhang Z."/>
            <person name="Bennetzen J.L."/>
            <person name="Zhao S."/>
            <person name="Wan X."/>
        </authorList>
    </citation>
    <scope>NUCLEOTIDE SEQUENCE [LARGE SCALE GENOMIC DNA]</scope>
    <source>
        <strain evidence="4">cv. Shuchazao</strain>
        <tissue evidence="3">Leaf</tissue>
    </source>
</reference>
<dbReference type="GO" id="GO:0009696">
    <property type="term" value="P:salicylic acid metabolic process"/>
    <property type="evidence" value="ECO:0007669"/>
    <property type="project" value="TreeGrafter"/>
</dbReference>
<dbReference type="InterPro" id="IPR000073">
    <property type="entry name" value="AB_hydrolase_1"/>
</dbReference>
<evidence type="ECO:0000256" key="1">
    <source>
        <dbReference type="ARBA" id="ARBA00022801"/>
    </source>
</evidence>
<evidence type="ECO:0000259" key="2">
    <source>
        <dbReference type="Pfam" id="PF00561"/>
    </source>
</evidence>
<protein>
    <recommendedName>
        <fullName evidence="2">AB hydrolase-1 domain-containing protein</fullName>
    </recommendedName>
</protein>
<evidence type="ECO:0000313" key="4">
    <source>
        <dbReference type="Proteomes" id="UP000306102"/>
    </source>
</evidence>
<sequence>MEAAKQQTHTHFILVHGLCHGAWCWYKLKPLLESHGHKVTALDLSASGINMKKIEEIRTFYDYTVPLMEVMESLPLGEKVVLVGHSLGGLNLALAMDKFPQKISTAVFLTAFMPDTVHKPSFVIEQDFTLATILVRPGSLFLEDLAHANNFSNEGYGSVTRIFVVCNEDYTIPEKYQRWMIENSGGVKEVKEIKGADHMAMLSKPRELCCCLLEIANKHT</sequence>
<dbReference type="GO" id="GO:0080032">
    <property type="term" value="F:methyl jasmonate esterase activity"/>
    <property type="evidence" value="ECO:0007669"/>
    <property type="project" value="TreeGrafter"/>
</dbReference>
<dbReference type="STRING" id="542762.A0A4S4D6G7"/>
<dbReference type="PANTHER" id="PTHR10992">
    <property type="entry name" value="METHYLESTERASE FAMILY MEMBER"/>
    <property type="match status" value="1"/>
</dbReference>
<dbReference type="PANTHER" id="PTHR10992:SF1083">
    <property type="entry name" value="METHYLESTERASE 1"/>
    <property type="match status" value="1"/>
</dbReference>
<name>A0A4S4D6G7_CAMSN</name>
<dbReference type="Gene3D" id="3.40.50.1820">
    <property type="entry name" value="alpha/beta hydrolase"/>
    <property type="match status" value="2"/>
</dbReference>
<dbReference type="GO" id="GO:0080031">
    <property type="term" value="F:methyl salicylate esterase activity"/>
    <property type="evidence" value="ECO:0007669"/>
    <property type="project" value="TreeGrafter"/>
</dbReference>
<dbReference type="InterPro" id="IPR029058">
    <property type="entry name" value="AB_hydrolase_fold"/>
</dbReference>
<gene>
    <name evidence="3" type="ORF">TEA_007538</name>
</gene>
<proteinExistence type="predicted"/>
<dbReference type="Proteomes" id="UP000306102">
    <property type="component" value="Unassembled WGS sequence"/>
</dbReference>
<dbReference type="EMBL" id="SDRB02012341">
    <property type="protein sequence ID" value="THF97989.1"/>
    <property type="molecule type" value="Genomic_DNA"/>
</dbReference>
<keyword evidence="1" id="KW-0378">Hydrolase</keyword>
<dbReference type="FunFam" id="3.40.50.1820:FF:000051">
    <property type="entry name" value="(S)-hydroxynitrile lyase"/>
    <property type="match status" value="1"/>
</dbReference>
<dbReference type="InterPro" id="IPR045889">
    <property type="entry name" value="MES/HNL"/>
</dbReference>